<dbReference type="PANTHER" id="PTHR42912">
    <property type="entry name" value="METHYLTRANSFERASE"/>
    <property type="match status" value="1"/>
</dbReference>
<evidence type="ECO:0000259" key="1">
    <source>
        <dbReference type="Pfam" id="PF08241"/>
    </source>
</evidence>
<reference evidence="3" key="1">
    <citation type="journal article" date="2019" name="Int. J. Syst. Evol. Microbiol.">
        <title>The Global Catalogue of Microorganisms (GCM) 10K type strain sequencing project: providing services to taxonomists for standard genome sequencing and annotation.</title>
        <authorList>
            <consortium name="The Broad Institute Genomics Platform"/>
            <consortium name="The Broad Institute Genome Sequencing Center for Infectious Disease"/>
            <person name="Wu L."/>
            <person name="Ma J."/>
        </authorList>
    </citation>
    <scope>NUCLEOTIDE SEQUENCE [LARGE SCALE GENOMIC DNA]</scope>
    <source>
        <strain evidence="3">JCM 18126</strain>
    </source>
</reference>
<feature type="domain" description="Methyltransferase type 11" evidence="1">
    <location>
        <begin position="57"/>
        <end position="150"/>
    </location>
</feature>
<comment type="caution">
    <text evidence="2">The sequence shown here is derived from an EMBL/GenBank/DDBJ whole genome shotgun (WGS) entry which is preliminary data.</text>
</comment>
<dbReference type="Gene3D" id="3.40.50.150">
    <property type="entry name" value="Vaccinia Virus protein VP39"/>
    <property type="match status" value="1"/>
</dbReference>
<sequence length="239" mass="25427">MSRPPGAAPQVLPGVRPSPNIWGSPDVYELQNRGVDPDGAIDAALRAVHDWAGADVLDVGCGAGFHLPRYAAAARAVVGVEPHPPLVELAAARVRDLPGVRVLTGSAEQLPLPDASVDVAYARWAYFFGPGCEPGLAELERVLRPGGTALVVDTDAGRGAFGAWSRRAVPGWDPAAVERFFARRGFGAQRLDVRWEFATREELAAVLRIELGPQVAADALAALPGTGLVQPVVVRWRRR</sequence>
<dbReference type="RefSeq" id="WP_345712784.1">
    <property type="nucleotide sequence ID" value="NZ_BAABIL010000364.1"/>
</dbReference>
<organism evidence="2 3">
    <name type="scientific">Kineococcus glutinatus</name>
    <dbReference type="NCBI Taxonomy" id="1070872"/>
    <lineage>
        <taxon>Bacteria</taxon>
        <taxon>Bacillati</taxon>
        <taxon>Actinomycetota</taxon>
        <taxon>Actinomycetes</taxon>
        <taxon>Kineosporiales</taxon>
        <taxon>Kineosporiaceae</taxon>
        <taxon>Kineococcus</taxon>
    </lineage>
</organism>
<dbReference type="InterPro" id="IPR050508">
    <property type="entry name" value="Methyltransf_Superfamily"/>
</dbReference>
<dbReference type="Proteomes" id="UP001501195">
    <property type="component" value="Unassembled WGS sequence"/>
</dbReference>
<name>A0ABP9I0U2_9ACTN</name>
<dbReference type="Pfam" id="PF08241">
    <property type="entry name" value="Methyltransf_11"/>
    <property type="match status" value="1"/>
</dbReference>
<dbReference type="SUPFAM" id="SSF53335">
    <property type="entry name" value="S-adenosyl-L-methionine-dependent methyltransferases"/>
    <property type="match status" value="1"/>
</dbReference>
<protein>
    <submittedName>
        <fullName evidence="2">Class I SAM-dependent methyltransferase</fullName>
    </submittedName>
</protein>
<proteinExistence type="predicted"/>
<dbReference type="InterPro" id="IPR029063">
    <property type="entry name" value="SAM-dependent_MTases_sf"/>
</dbReference>
<gene>
    <name evidence="2" type="ORF">GCM10023225_23710</name>
</gene>
<accession>A0ABP9I0U2</accession>
<keyword evidence="2" id="KW-0808">Transferase</keyword>
<dbReference type="EMBL" id="BAABIL010000364">
    <property type="protein sequence ID" value="GAA4983701.1"/>
    <property type="molecule type" value="Genomic_DNA"/>
</dbReference>
<evidence type="ECO:0000313" key="2">
    <source>
        <dbReference type="EMBL" id="GAA4983701.1"/>
    </source>
</evidence>
<dbReference type="InterPro" id="IPR013216">
    <property type="entry name" value="Methyltransf_11"/>
</dbReference>
<keyword evidence="2" id="KW-0489">Methyltransferase</keyword>
<dbReference type="CDD" id="cd02440">
    <property type="entry name" value="AdoMet_MTases"/>
    <property type="match status" value="1"/>
</dbReference>
<keyword evidence="3" id="KW-1185">Reference proteome</keyword>
<evidence type="ECO:0000313" key="3">
    <source>
        <dbReference type="Proteomes" id="UP001501195"/>
    </source>
</evidence>
<dbReference type="GO" id="GO:0032259">
    <property type="term" value="P:methylation"/>
    <property type="evidence" value="ECO:0007669"/>
    <property type="project" value="UniProtKB-KW"/>
</dbReference>
<dbReference type="GO" id="GO:0008168">
    <property type="term" value="F:methyltransferase activity"/>
    <property type="evidence" value="ECO:0007669"/>
    <property type="project" value="UniProtKB-KW"/>
</dbReference>